<accession>A0A1E1ISZ5</accession>
<reference evidence="1" key="1">
    <citation type="submission" date="2012-08" db="EMBL/GenBank/DDBJ databases">
        <title>Comparative genomics of metastatic and non-metastatic Leishmania guyanensis provides insights into polygenic factors involved in Leishmania RNA virus infection.</title>
        <authorList>
            <person name="Smith D."/>
            <person name="Hertz-Fowler C."/>
            <person name="Martin R."/>
            <person name="Dickens N."/>
            <person name="Fasel N."/>
            <person name="Falquet L."/>
            <person name="Beverley S."/>
            <person name="Zangger H."/>
            <person name="Calderon-Copete S."/>
            <person name="Mottram J."/>
            <person name="Xenarios I."/>
        </authorList>
    </citation>
    <scope>NUCLEOTIDE SEQUENCE</scope>
    <source>
        <strain evidence="1">MHOM/BR/75/M4147/SSU:IR2SAT-LUC</strain>
    </source>
</reference>
<gene>
    <name evidence="1" type="primary">LgM4147LRVhigh.17.00630.01130</name>
    <name evidence="1" type="ORF">BN36_1718470</name>
</gene>
<proteinExistence type="predicted"/>
<organism evidence="1">
    <name type="scientific">Leishmania guyanensis</name>
    <dbReference type="NCBI Taxonomy" id="5670"/>
    <lineage>
        <taxon>Eukaryota</taxon>
        <taxon>Discoba</taxon>
        <taxon>Euglenozoa</taxon>
        <taxon>Kinetoplastea</taxon>
        <taxon>Metakinetoplastina</taxon>
        <taxon>Trypanosomatida</taxon>
        <taxon>Trypanosomatidae</taxon>
        <taxon>Leishmaniinae</taxon>
        <taxon>Leishmania</taxon>
        <taxon>Leishmania guyanensis species complex</taxon>
    </lineage>
</organism>
<sequence>MSGVRVAAFGKYFTIGALCAVLVCARHNAFLVAVDSLKFQHTCEAVARYADEASALEEYVESQGLSIAKIQSSMNLPWPVTAK</sequence>
<dbReference type="EMBL" id="CALQ01000535">
    <property type="protein sequence ID" value="CCM14340.1"/>
    <property type="molecule type" value="Genomic_DNA"/>
</dbReference>
<protein>
    <submittedName>
        <fullName evidence="1">Uncharacterized protein</fullName>
    </submittedName>
</protein>
<dbReference type="AlphaFoldDB" id="A0A1E1ISZ5"/>
<name>A0A1E1ISZ5_LEIGU</name>
<evidence type="ECO:0000313" key="1">
    <source>
        <dbReference type="EMBL" id="CCM14340.1"/>
    </source>
</evidence>